<name>A0A382IIL3_9ZZZZ</name>
<protein>
    <submittedName>
        <fullName evidence="1">Uncharacterized protein</fullName>
    </submittedName>
</protein>
<proteinExistence type="predicted"/>
<sequence length="52" mass="5978">VNTNLTCFIAYSCQHPHFHFLQLPSRVSLRQLMERSPTTSDKSEILSFGILL</sequence>
<feature type="non-terminal residue" evidence="1">
    <location>
        <position position="52"/>
    </location>
</feature>
<feature type="non-terminal residue" evidence="1">
    <location>
        <position position="1"/>
    </location>
</feature>
<organism evidence="1">
    <name type="scientific">marine metagenome</name>
    <dbReference type="NCBI Taxonomy" id="408172"/>
    <lineage>
        <taxon>unclassified sequences</taxon>
        <taxon>metagenomes</taxon>
        <taxon>ecological metagenomes</taxon>
    </lineage>
</organism>
<gene>
    <name evidence="1" type="ORF">METZ01_LOCUS251956</name>
</gene>
<accession>A0A382IIL3</accession>
<evidence type="ECO:0000313" key="1">
    <source>
        <dbReference type="EMBL" id="SVB99102.1"/>
    </source>
</evidence>
<dbReference type="AlphaFoldDB" id="A0A382IIL3"/>
<dbReference type="EMBL" id="UINC01067437">
    <property type="protein sequence ID" value="SVB99102.1"/>
    <property type="molecule type" value="Genomic_DNA"/>
</dbReference>
<reference evidence="1" key="1">
    <citation type="submission" date="2018-05" db="EMBL/GenBank/DDBJ databases">
        <authorList>
            <person name="Lanie J.A."/>
            <person name="Ng W.-L."/>
            <person name="Kazmierczak K.M."/>
            <person name="Andrzejewski T.M."/>
            <person name="Davidsen T.M."/>
            <person name="Wayne K.J."/>
            <person name="Tettelin H."/>
            <person name="Glass J.I."/>
            <person name="Rusch D."/>
            <person name="Podicherti R."/>
            <person name="Tsui H.-C.T."/>
            <person name="Winkler M.E."/>
        </authorList>
    </citation>
    <scope>NUCLEOTIDE SEQUENCE</scope>
</reference>